<evidence type="ECO:0000313" key="2">
    <source>
        <dbReference type="Proteomes" id="UP000815325"/>
    </source>
</evidence>
<reference evidence="1" key="1">
    <citation type="submission" date="2017-08" db="EMBL/GenBank/DDBJ databases">
        <authorList>
            <person name="Polle J.E."/>
            <person name="Barry K."/>
            <person name="Cushman J."/>
            <person name="Schmutz J."/>
            <person name="Tran D."/>
            <person name="Hathwaick L.T."/>
            <person name="Yim W.C."/>
            <person name="Jenkins J."/>
            <person name="Mckie-Krisberg Z.M."/>
            <person name="Prochnik S."/>
            <person name="Lindquist E."/>
            <person name="Dockter R.B."/>
            <person name="Adam C."/>
            <person name="Molina H."/>
            <person name="Bunkerborg J."/>
            <person name="Jin E."/>
            <person name="Buchheim M."/>
            <person name="Magnuson J."/>
        </authorList>
    </citation>
    <scope>NUCLEOTIDE SEQUENCE</scope>
    <source>
        <strain evidence="1">CCAP 19/18</strain>
    </source>
</reference>
<evidence type="ECO:0000313" key="1">
    <source>
        <dbReference type="EMBL" id="KAF5828491.1"/>
    </source>
</evidence>
<protein>
    <recommendedName>
        <fullName evidence="3">Encoded protein</fullName>
    </recommendedName>
</protein>
<organism evidence="1 2">
    <name type="scientific">Dunaliella salina</name>
    <name type="common">Green alga</name>
    <name type="synonym">Protococcus salinus</name>
    <dbReference type="NCBI Taxonomy" id="3046"/>
    <lineage>
        <taxon>Eukaryota</taxon>
        <taxon>Viridiplantae</taxon>
        <taxon>Chlorophyta</taxon>
        <taxon>core chlorophytes</taxon>
        <taxon>Chlorophyceae</taxon>
        <taxon>CS clade</taxon>
        <taxon>Chlamydomonadales</taxon>
        <taxon>Dunaliellaceae</taxon>
        <taxon>Dunaliella</taxon>
    </lineage>
</organism>
<dbReference type="Proteomes" id="UP000815325">
    <property type="component" value="Unassembled WGS sequence"/>
</dbReference>
<keyword evidence="2" id="KW-1185">Reference proteome</keyword>
<comment type="caution">
    <text evidence="1">The sequence shown here is derived from an EMBL/GenBank/DDBJ whole genome shotgun (WGS) entry which is preliminary data.</text>
</comment>
<proteinExistence type="predicted"/>
<accession>A0ABQ7G1L6</accession>
<gene>
    <name evidence="1" type="ORF">DUNSADRAFT_17552</name>
</gene>
<dbReference type="EMBL" id="MU070296">
    <property type="protein sequence ID" value="KAF5828491.1"/>
    <property type="molecule type" value="Genomic_DNA"/>
</dbReference>
<name>A0ABQ7G1L6_DUNSA</name>
<evidence type="ECO:0008006" key="3">
    <source>
        <dbReference type="Google" id="ProtNLM"/>
    </source>
</evidence>
<sequence length="400" mass="45167">MLETANVLKEDLPAPALSAIYDALLLNDSDGFCVAHRDAAAFRCTCKALRDMVALPSMLKLSLPLICTSSLTSLATLLSRAATSTCLSLRLTDVNEIAAQDNENRAWLSCLSAAMDGLTSLNDWLHTLEMPCKACPVDTILFLTRHTSKLQYLVLHLSVGPDPEQSMIPGSWRLSQQDAMLANSQLHTVVLSVPVGSVPHKIDGSHLTTSRAPNDYSMNLYLSCFPSLQHLVLRGPIVKVVSHDYEYDQGYSLFLQPHVKVTIDPGLGGRQATPWARNVVDYVRFDKMPRQVLPHDWEYKEEDLAAREARINSFVDAVCMQAKERYGPESDVIDYLRFGFEDLHSTRVSEEWRVPWTQNLMRLWRSDDLLKINVKDFLQYRSVQDDLRDILYVLQELSLQ</sequence>